<dbReference type="PANTHER" id="PTHR43831">
    <property type="entry name" value="ISOBUTYRYL-COA DEHYDROGENASE"/>
    <property type="match status" value="1"/>
</dbReference>
<dbReference type="SUPFAM" id="SSF47203">
    <property type="entry name" value="Acyl-CoA dehydrogenase C-terminal domain-like"/>
    <property type="match status" value="1"/>
</dbReference>
<dbReference type="InterPro" id="IPR052547">
    <property type="entry name" value="Mito_Isobutyryl-CoADH"/>
</dbReference>
<evidence type="ECO:0000256" key="3">
    <source>
        <dbReference type="ARBA" id="ARBA00022630"/>
    </source>
</evidence>
<dbReference type="Gene3D" id="1.20.140.10">
    <property type="entry name" value="Butyryl-CoA Dehydrogenase, subunit A, domain 3"/>
    <property type="match status" value="1"/>
</dbReference>
<evidence type="ECO:0000256" key="5">
    <source>
        <dbReference type="RuleBase" id="RU362125"/>
    </source>
</evidence>
<proteinExistence type="inferred from homology"/>
<dbReference type="InterPro" id="IPR006089">
    <property type="entry name" value="Acyl-CoA_DH_CS"/>
</dbReference>
<dbReference type="InterPro" id="IPR009075">
    <property type="entry name" value="AcylCo_DH/oxidase_C"/>
</dbReference>
<comment type="similarity">
    <text evidence="2 5">Belongs to the acyl-CoA dehydrogenase family.</text>
</comment>
<dbReference type="SUPFAM" id="SSF56645">
    <property type="entry name" value="Acyl-CoA dehydrogenase NM domain-like"/>
    <property type="match status" value="1"/>
</dbReference>
<dbReference type="Gene3D" id="2.40.110.10">
    <property type="entry name" value="Butyryl-CoA Dehydrogenase, subunit A, domain 2"/>
    <property type="match status" value="1"/>
</dbReference>
<keyword evidence="5" id="KW-0560">Oxidoreductase</keyword>
<protein>
    <submittedName>
        <fullName evidence="9">Acyl-CoA dehydrogenase family protein</fullName>
    </submittedName>
</protein>
<dbReference type="EMBL" id="JAVREY010000062">
    <property type="protein sequence ID" value="MDT0467924.1"/>
    <property type="molecule type" value="Genomic_DNA"/>
</dbReference>
<dbReference type="RefSeq" id="WP_311699372.1">
    <property type="nucleotide sequence ID" value="NZ_JAVREY010000062.1"/>
</dbReference>
<evidence type="ECO:0000256" key="4">
    <source>
        <dbReference type="ARBA" id="ARBA00022827"/>
    </source>
</evidence>
<organism evidence="9 10">
    <name type="scientific">Streptomyces gibsoniae</name>
    <dbReference type="NCBI Taxonomy" id="3075529"/>
    <lineage>
        <taxon>Bacteria</taxon>
        <taxon>Bacillati</taxon>
        <taxon>Actinomycetota</taxon>
        <taxon>Actinomycetes</taxon>
        <taxon>Kitasatosporales</taxon>
        <taxon>Streptomycetaceae</taxon>
        <taxon>Streptomyces</taxon>
    </lineage>
</organism>
<evidence type="ECO:0000259" key="7">
    <source>
        <dbReference type="Pfam" id="PF02770"/>
    </source>
</evidence>
<dbReference type="Gene3D" id="1.10.540.10">
    <property type="entry name" value="Acyl-CoA dehydrogenase/oxidase, N-terminal domain"/>
    <property type="match status" value="1"/>
</dbReference>
<dbReference type="PROSITE" id="PS00072">
    <property type="entry name" value="ACYL_COA_DH_1"/>
    <property type="match status" value="1"/>
</dbReference>
<sequence length="382" mass="40659">MTTTLLTEDQQALVETTLDFAQDHLAPHALDWDRDKHFPVDVLRKAAGLGLGGVYVREESGGSGLSRTDGVLVFETLASGCPSIAGYLSIHNMVAWMIDRYGDDTQRERWLPRLCAMDDLASYCLTEPGAGSDAAALTTRAVRDGGGYVLTGVKQFISGAGASQLYVVMARTGGAGPDGVSAFLVDKGDPGLTFGPNERKMGWNAQPTRQVVLDAVRLPADRLLGGEGEGFRIAMNGLNGGRLGIAACSLGGARSALDRSLAHLADREAFGARLLDAPALRFRLADMATELAAARALVLQAAQALDRGDPQAAYLCAMAKRFATDTGYSVADRALQLHGGYGYLSEYGIEKIVRDLRVHQILEGTNEIMRVIVARGLTEAFG</sequence>
<feature type="domain" description="Acyl-CoA dehydrogenase/oxidase C-terminal" evidence="6">
    <location>
        <begin position="228"/>
        <end position="377"/>
    </location>
</feature>
<dbReference type="InterPro" id="IPR006091">
    <property type="entry name" value="Acyl-CoA_Oxase/DH_mid-dom"/>
</dbReference>
<dbReference type="InterPro" id="IPR046373">
    <property type="entry name" value="Acyl-CoA_Oxase/DH_mid-dom_sf"/>
</dbReference>
<comment type="cofactor">
    <cofactor evidence="1 5">
        <name>FAD</name>
        <dbReference type="ChEBI" id="CHEBI:57692"/>
    </cofactor>
</comment>
<dbReference type="InterPro" id="IPR009100">
    <property type="entry name" value="AcylCoA_DH/oxidase_NM_dom_sf"/>
</dbReference>
<gene>
    <name evidence="9" type="ORF">RM764_33860</name>
</gene>
<reference evidence="10" key="1">
    <citation type="submission" date="2023-07" db="EMBL/GenBank/DDBJ databases">
        <title>30 novel species of actinomycetes from the DSMZ collection.</title>
        <authorList>
            <person name="Nouioui I."/>
        </authorList>
    </citation>
    <scope>NUCLEOTIDE SEQUENCE [LARGE SCALE GENOMIC DNA]</scope>
    <source>
        <strain evidence="10">DSM 41699</strain>
    </source>
</reference>
<evidence type="ECO:0000313" key="10">
    <source>
        <dbReference type="Proteomes" id="UP001183809"/>
    </source>
</evidence>
<feature type="domain" description="Acyl-CoA oxidase/dehydrogenase middle" evidence="7">
    <location>
        <begin position="123"/>
        <end position="216"/>
    </location>
</feature>
<evidence type="ECO:0000313" key="9">
    <source>
        <dbReference type="EMBL" id="MDT0467924.1"/>
    </source>
</evidence>
<name>A0ABU2U3X8_9ACTN</name>
<evidence type="ECO:0000256" key="2">
    <source>
        <dbReference type="ARBA" id="ARBA00009347"/>
    </source>
</evidence>
<evidence type="ECO:0000256" key="1">
    <source>
        <dbReference type="ARBA" id="ARBA00001974"/>
    </source>
</evidence>
<dbReference type="InterPro" id="IPR036250">
    <property type="entry name" value="AcylCo_DH-like_C"/>
</dbReference>
<dbReference type="InterPro" id="IPR037069">
    <property type="entry name" value="AcylCoA_DH/ox_N_sf"/>
</dbReference>
<dbReference type="Pfam" id="PF00441">
    <property type="entry name" value="Acyl-CoA_dh_1"/>
    <property type="match status" value="1"/>
</dbReference>
<dbReference type="InterPro" id="IPR013786">
    <property type="entry name" value="AcylCoA_DH/ox_N"/>
</dbReference>
<dbReference type="PROSITE" id="PS00073">
    <property type="entry name" value="ACYL_COA_DH_2"/>
    <property type="match status" value="1"/>
</dbReference>
<dbReference type="Pfam" id="PF02771">
    <property type="entry name" value="Acyl-CoA_dh_N"/>
    <property type="match status" value="1"/>
</dbReference>
<keyword evidence="4 5" id="KW-0274">FAD</keyword>
<keyword evidence="10" id="KW-1185">Reference proteome</keyword>
<evidence type="ECO:0000259" key="8">
    <source>
        <dbReference type="Pfam" id="PF02771"/>
    </source>
</evidence>
<dbReference type="PIRSF" id="PIRSF016578">
    <property type="entry name" value="HsaA"/>
    <property type="match status" value="1"/>
</dbReference>
<keyword evidence="3 5" id="KW-0285">Flavoprotein</keyword>
<dbReference type="Proteomes" id="UP001183809">
    <property type="component" value="Unassembled WGS sequence"/>
</dbReference>
<accession>A0ABU2U3X8</accession>
<dbReference type="Pfam" id="PF02770">
    <property type="entry name" value="Acyl-CoA_dh_M"/>
    <property type="match status" value="1"/>
</dbReference>
<evidence type="ECO:0000259" key="6">
    <source>
        <dbReference type="Pfam" id="PF00441"/>
    </source>
</evidence>
<feature type="domain" description="Acyl-CoA dehydrogenase/oxidase N-terminal" evidence="8">
    <location>
        <begin position="7"/>
        <end position="117"/>
    </location>
</feature>
<dbReference type="PANTHER" id="PTHR43831:SF1">
    <property type="entry name" value="ISOBUTYRYL-COA DEHYDROGENASE, MITOCHONDRIAL"/>
    <property type="match status" value="1"/>
</dbReference>
<comment type="caution">
    <text evidence="9">The sequence shown here is derived from an EMBL/GenBank/DDBJ whole genome shotgun (WGS) entry which is preliminary data.</text>
</comment>